<feature type="non-terminal residue" evidence="1">
    <location>
        <position position="29"/>
    </location>
</feature>
<protein>
    <submittedName>
        <fullName evidence="1">Uncharacterized protein</fullName>
    </submittedName>
</protein>
<evidence type="ECO:0000313" key="2">
    <source>
        <dbReference type="Proteomes" id="UP000034032"/>
    </source>
</evidence>
<dbReference type="Proteomes" id="UP000034032">
    <property type="component" value="Unassembled WGS sequence"/>
</dbReference>
<gene>
    <name evidence="1" type="ORF">UW79_C0011G0001</name>
</gene>
<proteinExistence type="predicted"/>
<reference evidence="1 2" key="1">
    <citation type="journal article" date="2015" name="Nature">
        <title>rRNA introns, odd ribosomes, and small enigmatic genomes across a large radiation of phyla.</title>
        <authorList>
            <person name="Brown C.T."/>
            <person name="Hug L.A."/>
            <person name="Thomas B.C."/>
            <person name="Sharon I."/>
            <person name="Castelle C.J."/>
            <person name="Singh A."/>
            <person name="Wilkins M.J."/>
            <person name="Williams K.H."/>
            <person name="Banfield J.F."/>
        </authorList>
    </citation>
    <scope>NUCLEOTIDE SEQUENCE [LARGE SCALE GENOMIC DNA]</scope>
</reference>
<organism evidence="1 2">
    <name type="scientific">Candidatus Yanofskybacteria bacterium GW2011_GWA2_44_9</name>
    <dbReference type="NCBI Taxonomy" id="1619025"/>
    <lineage>
        <taxon>Bacteria</taxon>
        <taxon>Candidatus Yanofskyibacteriota</taxon>
    </lineage>
</organism>
<evidence type="ECO:0000313" key="1">
    <source>
        <dbReference type="EMBL" id="KKT82091.1"/>
    </source>
</evidence>
<dbReference type="AlphaFoldDB" id="A0A0G1KEG5"/>
<sequence length="29" mass="3378">MDMNDESVTSLAQLREFVKLSQCAEFKRT</sequence>
<comment type="caution">
    <text evidence="1">The sequence shown here is derived from an EMBL/GenBank/DDBJ whole genome shotgun (WGS) entry which is preliminary data.</text>
</comment>
<name>A0A0G1KEG5_9BACT</name>
<accession>A0A0G1KEG5</accession>
<dbReference type="EMBL" id="LCJR01000011">
    <property type="protein sequence ID" value="KKT82091.1"/>
    <property type="molecule type" value="Genomic_DNA"/>
</dbReference>